<dbReference type="AlphaFoldDB" id="A0A9N9UA07"/>
<evidence type="ECO:0000313" key="3">
    <source>
        <dbReference type="EMBL" id="CAG9982740.1"/>
    </source>
</evidence>
<reference evidence="3 4" key="2">
    <citation type="submission" date="2021-10" db="EMBL/GenBank/DDBJ databases">
        <authorList>
            <person name="Piombo E."/>
        </authorList>
    </citation>
    <scope>NUCLEOTIDE SEQUENCE [LARGE SCALE GENOMIC DNA]</scope>
</reference>
<organism evidence="3 4">
    <name type="scientific">Clonostachys byssicola</name>
    <dbReference type="NCBI Taxonomy" id="160290"/>
    <lineage>
        <taxon>Eukaryota</taxon>
        <taxon>Fungi</taxon>
        <taxon>Dikarya</taxon>
        <taxon>Ascomycota</taxon>
        <taxon>Pezizomycotina</taxon>
        <taxon>Sordariomycetes</taxon>
        <taxon>Hypocreomycetidae</taxon>
        <taxon>Hypocreales</taxon>
        <taxon>Bionectriaceae</taxon>
        <taxon>Clonostachys</taxon>
    </lineage>
</organism>
<reference evidence="4" key="1">
    <citation type="submission" date="2019-06" db="EMBL/GenBank/DDBJ databases">
        <authorList>
            <person name="Broberg M."/>
        </authorList>
    </citation>
    <scope>NUCLEOTIDE SEQUENCE [LARGE SCALE GENOMIC DNA]</scope>
</reference>
<dbReference type="PANTHER" id="PTHR33112">
    <property type="entry name" value="DOMAIN PROTEIN, PUTATIVE-RELATED"/>
    <property type="match status" value="1"/>
</dbReference>
<dbReference type="InterPro" id="IPR010730">
    <property type="entry name" value="HET"/>
</dbReference>
<evidence type="ECO:0000256" key="1">
    <source>
        <dbReference type="SAM" id="MobiDB-lite"/>
    </source>
</evidence>
<dbReference type="Pfam" id="PF06985">
    <property type="entry name" value="HET"/>
    <property type="match status" value="1"/>
</dbReference>
<feature type="domain" description="Heterokaryon incompatibility" evidence="2">
    <location>
        <begin position="261"/>
        <end position="410"/>
    </location>
</feature>
<dbReference type="PANTHER" id="PTHR33112:SF8">
    <property type="entry name" value="HETEROKARYON INCOMPATIBILITY DOMAIN-CONTAINING PROTEIN"/>
    <property type="match status" value="1"/>
</dbReference>
<feature type="region of interest" description="Disordered" evidence="1">
    <location>
        <begin position="659"/>
        <end position="700"/>
    </location>
</feature>
<gene>
    <name evidence="3" type="ORF">CBYS24578_00011018</name>
</gene>
<accession>A0A9N9UA07</accession>
<dbReference type="EMBL" id="CABFNO020001350">
    <property type="protein sequence ID" value="CAG9982740.1"/>
    <property type="molecule type" value="Genomic_DNA"/>
</dbReference>
<protein>
    <recommendedName>
        <fullName evidence="2">Heterokaryon incompatibility domain-containing protein</fullName>
    </recommendedName>
</protein>
<evidence type="ECO:0000259" key="2">
    <source>
        <dbReference type="Pfam" id="PF06985"/>
    </source>
</evidence>
<dbReference type="OrthoDB" id="5362512at2759"/>
<feature type="compositionally biased region" description="Acidic residues" evidence="1">
    <location>
        <begin position="665"/>
        <end position="679"/>
    </location>
</feature>
<proteinExistence type="predicted"/>
<name>A0A9N9UA07_9HYPO</name>
<keyword evidence="4" id="KW-1185">Reference proteome</keyword>
<dbReference type="Proteomes" id="UP000754883">
    <property type="component" value="Unassembled WGS sequence"/>
</dbReference>
<evidence type="ECO:0000313" key="4">
    <source>
        <dbReference type="Proteomes" id="UP000754883"/>
    </source>
</evidence>
<comment type="caution">
    <text evidence="3">The sequence shown here is derived from an EMBL/GenBank/DDBJ whole genome shotgun (WGS) entry which is preliminary data.</text>
</comment>
<sequence length="793" mass="88971">MEKTELGEQAAETSRSTAPEAWLADYLRHKADQCDSSSYPVSDVVLDEIDADAIEIRVKQLMKDIQVAAGFCSRCSHLLQHWPNLSENIDWDHAVGQTYTTEEVEAASRLGCKLCALLWTGLIKENSVSICRKIEARLAAINNPARSALTIQNWGTLKDAGNAGSQLLWWNYPGKEATHCNNLGARLFQFESQLLPPDKKAKLWDEPNDPIEMAKTWLLNCTESHETCRMKKSSAPRRLVSIANNMVKLVETELWDEVPQYATLSYCWGRIPFAKLTKKTLPAFLNEITLESLPKTFQDAIEVARRLGLSFMWIDALCIIQDEEDHSDWRQESGRMKSIYSGSHVTISASSATDVSQGFFPSSPPKYSGGFIAQVQVGEAARVQNFHSSTVHEDSTVDTHLGGRSWAFQEKLLSPRTIHIGNYGVYWECQSSVKSQFLPEGFPGMLPRSRLVCSEEEEWDWREIVNVYSKTSRTYQSDILPALSGIAARQHDITGDKYLAGLWKNDIVSMLPWFTFSPAPVVKRPAWRAPTWSWASVEGPCIISYMTADEDLKPQARLLDAWTKTVDDHPFGAVVDGEITLACSSLIMAKLNYTGIEKYHYKLNNREEMLQKKQRPYLTLSGLESNPLPVSIDCLEDEMLGKEEEIYLLPLYDGVGGAVRRSETESDEEKEAGSEDEAANSDAGEMKAPPSLDSRGPVSSRFSDGGEWIDELFVTGLVLRPVTGPTGHYTRIGQFCFRNFPDEVGGYQDEDRNFYGETKDFFQSTGKATAKSACIRTDVSEEDPERKFVISIK</sequence>